<sequence length="193" mass="22318">MSIETSSREYDRARGAVVRNSTLHVRSSGDASETYDKYMLHSISCVSENGGRCNQFHAFSNANLRRRKRGDTAEKELLEERNLAERETDNTPLMSSTHRYLYLYESVFFISIWVSELPVSFHLQLMPFTMISEKKESGFLFPFPMRRSVREVTVEIHADVEDGRSRARVSLYVFLKTRAPEFDEGTNASTRNQ</sequence>
<keyword evidence="2" id="KW-1185">Reference proteome</keyword>
<evidence type="ECO:0000313" key="1">
    <source>
        <dbReference type="EMBL" id="EFN73620.1"/>
    </source>
</evidence>
<dbReference type="AlphaFoldDB" id="E1ZYT0"/>
<organism evidence="2">
    <name type="scientific">Camponotus floridanus</name>
    <name type="common">Florida carpenter ant</name>
    <dbReference type="NCBI Taxonomy" id="104421"/>
    <lineage>
        <taxon>Eukaryota</taxon>
        <taxon>Metazoa</taxon>
        <taxon>Ecdysozoa</taxon>
        <taxon>Arthropoda</taxon>
        <taxon>Hexapoda</taxon>
        <taxon>Insecta</taxon>
        <taxon>Pterygota</taxon>
        <taxon>Neoptera</taxon>
        <taxon>Endopterygota</taxon>
        <taxon>Hymenoptera</taxon>
        <taxon>Apocrita</taxon>
        <taxon>Aculeata</taxon>
        <taxon>Formicoidea</taxon>
        <taxon>Formicidae</taxon>
        <taxon>Formicinae</taxon>
        <taxon>Camponotus</taxon>
    </lineage>
</organism>
<protein>
    <submittedName>
        <fullName evidence="1">Uncharacterized protein</fullName>
    </submittedName>
</protein>
<dbReference type="EMBL" id="GL435242">
    <property type="protein sequence ID" value="EFN73620.1"/>
    <property type="molecule type" value="Genomic_DNA"/>
</dbReference>
<proteinExistence type="predicted"/>
<evidence type="ECO:0000313" key="2">
    <source>
        <dbReference type="Proteomes" id="UP000000311"/>
    </source>
</evidence>
<accession>E1ZYT0</accession>
<name>E1ZYT0_CAMFO</name>
<dbReference type="Proteomes" id="UP000000311">
    <property type="component" value="Unassembled WGS sequence"/>
</dbReference>
<gene>
    <name evidence="1" type="ORF">EAG_08417</name>
</gene>
<dbReference type="InParanoid" id="E1ZYT0"/>
<reference evidence="1 2" key="1">
    <citation type="journal article" date="2010" name="Science">
        <title>Genomic comparison of the ants Camponotus floridanus and Harpegnathos saltator.</title>
        <authorList>
            <person name="Bonasio R."/>
            <person name="Zhang G."/>
            <person name="Ye C."/>
            <person name="Mutti N.S."/>
            <person name="Fang X."/>
            <person name="Qin N."/>
            <person name="Donahue G."/>
            <person name="Yang P."/>
            <person name="Li Q."/>
            <person name="Li C."/>
            <person name="Zhang P."/>
            <person name="Huang Z."/>
            <person name="Berger S.L."/>
            <person name="Reinberg D."/>
            <person name="Wang J."/>
            <person name="Liebig J."/>
        </authorList>
    </citation>
    <scope>NUCLEOTIDE SEQUENCE [LARGE SCALE GENOMIC DNA]</scope>
    <source>
        <strain evidence="2">C129</strain>
    </source>
</reference>